<dbReference type="Gene3D" id="2.60.120.200">
    <property type="match status" value="1"/>
</dbReference>
<keyword evidence="4" id="KW-1185">Reference proteome</keyword>
<dbReference type="SUPFAM" id="SSF56219">
    <property type="entry name" value="DNase I-like"/>
    <property type="match status" value="1"/>
</dbReference>
<dbReference type="Gene3D" id="3.60.10.10">
    <property type="entry name" value="Endonuclease/exonuclease/phosphatase"/>
    <property type="match status" value="1"/>
</dbReference>
<evidence type="ECO:0000313" key="3">
    <source>
        <dbReference type="EMBL" id="TKC01285.1"/>
    </source>
</evidence>
<dbReference type="Pfam" id="PF03372">
    <property type="entry name" value="Exo_endo_phos"/>
    <property type="match status" value="1"/>
</dbReference>
<dbReference type="GO" id="GO:0003824">
    <property type="term" value="F:catalytic activity"/>
    <property type="evidence" value="ECO:0007669"/>
    <property type="project" value="InterPro"/>
</dbReference>
<evidence type="ECO:0000313" key="4">
    <source>
        <dbReference type="Proteomes" id="UP000310477"/>
    </source>
</evidence>
<dbReference type="InterPro" id="IPR026341">
    <property type="entry name" value="T9SS_type_B"/>
</dbReference>
<feature type="chain" id="PRO_5020731460" evidence="1">
    <location>
        <begin position="22"/>
        <end position="1385"/>
    </location>
</feature>
<gene>
    <name evidence="3" type="ORF">FA045_08585</name>
</gene>
<dbReference type="Proteomes" id="UP000310477">
    <property type="component" value="Unassembled WGS sequence"/>
</dbReference>
<dbReference type="OrthoDB" id="355609at2"/>
<name>A0A4U1C6Z7_9SPHI</name>
<dbReference type="InterPro" id="IPR036691">
    <property type="entry name" value="Endo/exonu/phosph_ase_sf"/>
</dbReference>
<sequence length="1385" mass="146676">MKKLLLFNFLVCFLFIQNSFGQNFTATYTFANSTSTSGKIDPTPVPTATGVTFSSFSASAALPTNPNASSRFSFTNQPLGAANGSDIFTGTADLGKYFEVTITPASGFSIDLSTIKFTVQRSGSGIRQYAVRSSRDAYAANLQASIAPANADLQVVATNIFQVVDASTSAETGTTVTLTGFTAINSAVTFRFYGFNAELTGGTFSIDDVIIAGTANAGGDTTPPTFTATYPKSSNISTNAFTLTSNISEVGTTYFVVLPDGAVAPNSSQVKLGNNASNTAALYAGNFANITANADYSSNITGLSQNTNYDVYVVAEDGIPNLQTTATKLDLLTTNVATPVITTTPTAITFPGFTAQNKTSNSQSFTITGADLQSDVQIALTGNYLMSKTLNGTYANTNLTFLQSEFNGGTSQTVYVKFNPLNNIGAQTGSLTLTSTNAATKMVSLAAVAINPYLQDFNNTNFLTNSGWSQVSVSGTLNSWVYTSTAPNSAPGAALMNGFSDTNTPSNDWLISPAMDLTAFNNFATLQFYSREFFAGPDLKLMVSTTYNGSGVINTADWTEINGNFPATTGVWQLSDNINLNNYKSANTYVAFVYQTTAGGTNNSSEWKVDDFKVENKANYLSIPDQTFTYAETTVGNTSTSTNFVLAAGGYGDITVTAPTNFQVSLNNTSFSNSIIVSQADALAGKTIFIRFAPTTKTIVLTGKLTFTGTGLNTSLITLTGSSILRSETFDIATYNIEFFGTDVRDASNVEFGPTNDALQITNVTTVLQKLNLDVIAVEEVSDLPSFNQLIANLPGYAGTLSTRYSYSFDAADPNFPPQQIGFIYNTATVTKVSEEPLFVAQFDAARTGNTSIFPNYPTGSGASFWSSGRLPFLTTFTSNIAGNPQTYRVVVIHGKSAGTTADHNRRVYDNKVLYDYLNATYPTDKIIILGDFNDQVVGSISSSPTSSYNVFVSDAANYTALTQSISQTPGLGTFVGGNTPSFIDHIMISNELNNSYISNSIAIEDPRSYISSYSTTTSDHLPIYARFSIPPLPTATISGNSNVLVGATSPLVTFTGASGTAPYTFTYKLNNGSNQTITTNSGNSITLSVPTAAAGTFVYTLVSVADVNGNQLQTGTVTVRVNPLATGTITGNSSVCINSAPQNVTFTGGVGTAPFTFTYTVNGSANRTITTTTGNSVSISQPANVAGSFVYTLVRVADANGSQLQTGTATIIVNSLPVVNINSNNTTSISKGSSVVLSASGGVSYNWLPNTDIVSGQTSATLTVRPKQTTTYTVNVTNASGCTANQSITIQVADDYKVKPINILTPNGDGKNDRFIIENIDYYPNNTLTVFDRAGRSVYTKKGYANEWDGTLNGSTLASDTYYYILDFGPNLGQFKGYITLIRN</sequence>
<evidence type="ECO:0000259" key="2">
    <source>
        <dbReference type="Pfam" id="PF03372"/>
    </source>
</evidence>
<proteinExistence type="predicted"/>
<protein>
    <submittedName>
        <fullName evidence="3">T9SS type B sorting domain-containing protein</fullName>
    </submittedName>
</protein>
<dbReference type="RefSeq" id="WP_136876524.1">
    <property type="nucleotide sequence ID" value="NZ_SWBO01000004.1"/>
</dbReference>
<comment type="caution">
    <text evidence="3">The sequence shown here is derived from an EMBL/GenBank/DDBJ whole genome shotgun (WGS) entry which is preliminary data.</text>
</comment>
<feature type="signal peptide" evidence="1">
    <location>
        <begin position="1"/>
        <end position="21"/>
    </location>
</feature>
<dbReference type="InterPro" id="IPR005135">
    <property type="entry name" value="Endo/exonuclease/phosphatase"/>
</dbReference>
<dbReference type="EMBL" id="SWBO01000004">
    <property type="protein sequence ID" value="TKC01285.1"/>
    <property type="molecule type" value="Genomic_DNA"/>
</dbReference>
<evidence type="ECO:0000256" key="1">
    <source>
        <dbReference type="SAM" id="SignalP"/>
    </source>
</evidence>
<accession>A0A4U1C6Z7</accession>
<feature type="domain" description="Endonuclease/exonuclease/phosphatase" evidence="2">
    <location>
        <begin position="733"/>
        <end position="1021"/>
    </location>
</feature>
<keyword evidence="1" id="KW-0732">Signal</keyword>
<dbReference type="Pfam" id="PF13585">
    <property type="entry name" value="CHU_C"/>
    <property type="match status" value="1"/>
</dbReference>
<reference evidence="3 4" key="1">
    <citation type="submission" date="2019-04" db="EMBL/GenBank/DDBJ databases">
        <title>Pedobacter sp. AR-2-6 sp. nov., isolated from Arctic soil.</title>
        <authorList>
            <person name="Dahal R.H."/>
            <person name="Kim D.-U."/>
        </authorList>
    </citation>
    <scope>NUCLEOTIDE SEQUENCE [LARGE SCALE GENOMIC DNA]</scope>
    <source>
        <strain evidence="3 4">AR-2-6</strain>
    </source>
</reference>
<dbReference type="NCBIfam" id="TIGR04131">
    <property type="entry name" value="Bac_Flav_CTERM"/>
    <property type="match status" value="1"/>
</dbReference>
<organism evidence="3 4">
    <name type="scientific">Pedobacter cryotolerans</name>
    <dbReference type="NCBI Taxonomy" id="2571270"/>
    <lineage>
        <taxon>Bacteria</taxon>
        <taxon>Pseudomonadati</taxon>
        <taxon>Bacteroidota</taxon>
        <taxon>Sphingobacteriia</taxon>
        <taxon>Sphingobacteriales</taxon>
        <taxon>Sphingobacteriaceae</taxon>
        <taxon>Pedobacter</taxon>
    </lineage>
</organism>